<feature type="compositionally biased region" description="Basic residues" evidence="1">
    <location>
        <begin position="1"/>
        <end position="10"/>
    </location>
</feature>
<comment type="caution">
    <text evidence="2">The sequence shown here is derived from an EMBL/GenBank/DDBJ whole genome shotgun (WGS) entry which is preliminary data.</text>
</comment>
<dbReference type="RefSeq" id="WP_408163958.1">
    <property type="nucleotide sequence ID" value="NZ_JAQQDB010000056.1"/>
</dbReference>
<evidence type="ECO:0000313" key="2">
    <source>
        <dbReference type="EMBL" id="MFM0522665.1"/>
    </source>
</evidence>
<dbReference type="Proteomes" id="UP001629462">
    <property type="component" value="Unassembled WGS sequence"/>
</dbReference>
<organism evidence="2 3">
    <name type="scientific">Caballeronia jiangsuensis</name>
    <dbReference type="NCBI Taxonomy" id="1458357"/>
    <lineage>
        <taxon>Bacteria</taxon>
        <taxon>Pseudomonadati</taxon>
        <taxon>Pseudomonadota</taxon>
        <taxon>Betaproteobacteria</taxon>
        <taxon>Burkholderiales</taxon>
        <taxon>Burkholderiaceae</taxon>
        <taxon>Caballeronia</taxon>
    </lineage>
</organism>
<evidence type="ECO:0000313" key="3">
    <source>
        <dbReference type="Proteomes" id="UP001629462"/>
    </source>
</evidence>
<evidence type="ECO:0000256" key="1">
    <source>
        <dbReference type="SAM" id="MobiDB-lite"/>
    </source>
</evidence>
<sequence>MDAKYRHHSQRSAQLLGDISGGTSLSAKTGVPHFDNSPEETWFAEQSVGRTVASLRLHRALVELNKSRTDATLVEIVEADKSLQTVVGLEYSPS</sequence>
<name>A0ABW9CX82_9BURK</name>
<accession>A0ABW9CX82</accession>
<dbReference type="EMBL" id="JAQQDB010000056">
    <property type="protein sequence ID" value="MFM0522665.1"/>
    <property type="molecule type" value="Genomic_DNA"/>
</dbReference>
<protein>
    <submittedName>
        <fullName evidence="2">Uncharacterized protein</fullName>
    </submittedName>
</protein>
<gene>
    <name evidence="2" type="ORF">PQR08_35130</name>
</gene>
<feature type="region of interest" description="Disordered" evidence="1">
    <location>
        <begin position="1"/>
        <end position="21"/>
    </location>
</feature>
<keyword evidence="3" id="KW-1185">Reference proteome</keyword>
<reference evidence="2 3" key="1">
    <citation type="journal article" date="2024" name="Chem. Sci.">
        <title>Discovery of megapolipeptins by genome mining of a Burkholderiales bacteria collection.</title>
        <authorList>
            <person name="Paulo B.S."/>
            <person name="Recchia M.J.J."/>
            <person name="Lee S."/>
            <person name="Fergusson C.H."/>
            <person name="Romanowski S.B."/>
            <person name="Hernandez A."/>
            <person name="Krull N."/>
            <person name="Liu D.Y."/>
            <person name="Cavanagh H."/>
            <person name="Bos A."/>
            <person name="Gray C.A."/>
            <person name="Murphy B.T."/>
            <person name="Linington R.G."/>
            <person name="Eustaquio A.S."/>
        </authorList>
    </citation>
    <scope>NUCLEOTIDE SEQUENCE [LARGE SCALE GENOMIC DNA]</scope>
    <source>
        <strain evidence="2 3">RL17-374-BIF-D</strain>
    </source>
</reference>
<proteinExistence type="predicted"/>